<dbReference type="EMBL" id="FTOH01000008">
    <property type="protein sequence ID" value="SIT04889.1"/>
    <property type="molecule type" value="Genomic_DNA"/>
</dbReference>
<proteinExistence type="predicted"/>
<dbReference type="AlphaFoldDB" id="A0A1N7P383"/>
<dbReference type="STRING" id="484498.SAMN05421686_108102"/>
<accession>A0A1N7P383</accession>
<name>A0A1N7P383_9GAMM</name>
<dbReference type="SUPFAM" id="SSF53098">
    <property type="entry name" value="Ribonuclease H-like"/>
    <property type="match status" value="1"/>
</dbReference>
<sequence>MPRISTPFIMDIEASGFGPDSYPIEVGLALGDGSRFCSLIVPAEHWTHWDASAQGVHNISREMLARHGSHIHQVATELNAMLSGKTVYSDGWVVDKPWLIRLFEAAGIDMQFQLSPIEVIMTEPQILLWDETKARLTREANIPRHRASNDAWLIQETYRHTLAELTAEAAG</sequence>
<organism evidence="1 2">
    <name type="scientific">Thalassolituus maritimus</name>
    <dbReference type="NCBI Taxonomy" id="484498"/>
    <lineage>
        <taxon>Bacteria</taxon>
        <taxon>Pseudomonadati</taxon>
        <taxon>Pseudomonadota</taxon>
        <taxon>Gammaproteobacteria</taxon>
        <taxon>Oceanospirillales</taxon>
        <taxon>Oceanospirillaceae</taxon>
        <taxon>Thalassolituus</taxon>
    </lineage>
</organism>
<gene>
    <name evidence="1" type="ORF">SAMN05421686_108102</name>
</gene>
<dbReference type="GO" id="GO:0003676">
    <property type="term" value="F:nucleic acid binding"/>
    <property type="evidence" value="ECO:0007669"/>
    <property type="project" value="InterPro"/>
</dbReference>
<dbReference type="RefSeq" id="WP_076516874.1">
    <property type="nucleotide sequence ID" value="NZ_FTOH01000008.1"/>
</dbReference>
<reference evidence="2" key="1">
    <citation type="submission" date="2017-01" db="EMBL/GenBank/DDBJ databases">
        <authorList>
            <person name="Varghese N."/>
            <person name="Submissions S."/>
        </authorList>
    </citation>
    <scope>NUCLEOTIDE SEQUENCE [LARGE SCALE GENOMIC DNA]</scope>
    <source>
        <strain evidence="2">DSM 24913</strain>
    </source>
</reference>
<protein>
    <recommendedName>
        <fullName evidence="3">Exonuclease</fullName>
    </recommendedName>
</protein>
<dbReference type="OrthoDB" id="5705783at2"/>
<dbReference type="Proteomes" id="UP000185639">
    <property type="component" value="Unassembled WGS sequence"/>
</dbReference>
<dbReference type="InterPro" id="IPR036397">
    <property type="entry name" value="RNaseH_sf"/>
</dbReference>
<keyword evidence="2" id="KW-1185">Reference proteome</keyword>
<dbReference type="Gene3D" id="3.30.420.10">
    <property type="entry name" value="Ribonuclease H-like superfamily/Ribonuclease H"/>
    <property type="match status" value="1"/>
</dbReference>
<evidence type="ECO:0000313" key="1">
    <source>
        <dbReference type="EMBL" id="SIT04889.1"/>
    </source>
</evidence>
<evidence type="ECO:0008006" key="3">
    <source>
        <dbReference type="Google" id="ProtNLM"/>
    </source>
</evidence>
<dbReference type="InterPro" id="IPR012337">
    <property type="entry name" value="RNaseH-like_sf"/>
</dbReference>
<evidence type="ECO:0000313" key="2">
    <source>
        <dbReference type="Proteomes" id="UP000185639"/>
    </source>
</evidence>